<protein>
    <submittedName>
        <fullName evidence="1">Uncharacterized protein</fullName>
    </submittedName>
</protein>
<evidence type="ECO:0000313" key="1">
    <source>
        <dbReference type="EMBL" id="CAN0473771.1"/>
    </source>
</evidence>
<dbReference type="EMBL" id="OX596115">
    <property type="protein sequence ID" value="CAN0473771.1"/>
    <property type="molecule type" value="Genomic_DNA"/>
</dbReference>
<reference evidence="1" key="2">
    <citation type="submission" date="2025-03" db="EMBL/GenBank/DDBJ databases">
        <authorList>
            <consortium name="ELIXIR-Norway"/>
            <consortium name="Elixir Norway"/>
        </authorList>
    </citation>
    <scope>NUCLEOTIDE SEQUENCE</scope>
</reference>
<proteinExistence type="predicted"/>
<evidence type="ECO:0000313" key="2">
    <source>
        <dbReference type="Proteomes" id="UP001162501"/>
    </source>
</evidence>
<accession>A0AC59ZNQ7</accession>
<reference evidence="1" key="1">
    <citation type="submission" date="2023-05" db="EMBL/GenBank/DDBJ databases">
        <authorList>
            <consortium name="ELIXIR-Norway"/>
        </authorList>
    </citation>
    <scope>NUCLEOTIDE SEQUENCE</scope>
</reference>
<dbReference type="Proteomes" id="UP001162501">
    <property type="component" value="Chromosome 31"/>
</dbReference>
<gene>
    <name evidence="1" type="ORF">MRATA1EN22A_LOCUS20677</name>
</gene>
<sequence>MKAKGSWGPLCSFGSAEQSPDRRGLSGARFSGRRHPLLDCGQTAAEELGRALDEKQKGFAVGWNRGGKTTPGHRAAAEGAVCPGEGRLPARGVHSLQPHARGLSAHLGTVATWVICEPM</sequence>
<organism evidence="1 2">
    <name type="scientific">Rangifer tarandus platyrhynchus</name>
    <name type="common">Svalbard reindeer</name>
    <dbReference type="NCBI Taxonomy" id="3082113"/>
    <lineage>
        <taxon>Eukaryota</taxon>
        <taxon>Metazoa</taxon>
        <taxon>Chordata</taxon>
        <taxon>Craniata</taxon>
        <taxon>Vertebrata</taxon>
        <taxon>Euteleostomi</taxon>
        <taxon>Mammalia</taxon>
        <taxon>Eutheria</taxon>
        <taxon>Laurasiatheria</taxon>
        <taxon>Artiodactyla</taxon>
        <taxon>Ruminantia</taxon>
        <taxon>Pecora</taxon>
        <taxon>Cervidae</taxon>
        <taxon>Odocoileinae</taxon>
        <taxon>Rangifer</taxon>
    </lineage>
</organism>
<name>A0AC59ZNQ7_RANTA</name>